<feature type="domain" description="ABC3 transporter permease C-terminal" evidence="7">
    <location>
        <begin position="677"/>
        <end position="787"/>
    </location>
</feature>
<feature type="transmembrane region" description="Helical" evidence="6">
    <location>
        <begin position="20"/>
        <end position="37"/>
    </location>
</feature>
<organism evidence="10 11">
    <name type="scientific">Parabacteroides acidifaciens</name>
    <dbReference type="NCBI Taxonomy" id="2290935"/>
    <lineage>
        <taxon>Bacteria</taxon>
        <taxon>Pseudomonadati</taxon>
        <taxon>Bacteroidota</taxon>
        <taxon>Bacteroidia</taxon>
        <taxon>Bacteroidales</taxon>
        <taxon>Tannerellaceae</taxon>
        <taxon>Parabacteroides</taxon>
    </lineage>
</organism>
<feature type="transmembrane region" description="Helical" evidence="6">
    <location>
        <begin position="724"/>
        <end position="742"/>
    </location>
</feature>
<dbReference type="RefSeq" id="WP_115500091.1">
    <property type="nucleotide sequence ID" value="NZ_JACRTI010000032.1"/>
</dbReference>
<keyword evidence="3 6" id="KW-0812">Transmembrane</keyword>
<keyword evidence="12" id="KW-1185">Reference proteome</keyword>
<feature type="transmembrane region" description="Helical" evidence="6">
    <location>
        <begin position="754"/>
        <end position="778"/>
    </location>
</feature>
<dbReference type="GO" id="GO:0022857">
    <property type="term" value="F:transmembrane transporter activity"/>
    <property type="evidence" value="ECO:0007669"/>
    <property type="project" value="TreeGrafter"/>
</dbReference>
<protein>
    <submittedName>
        <fullName evidence="10">ABC transporter permease</fullName>
    </submittedName>
</protein>
<gene>
    <name evidence="10" type="ORF">DWU89_13180</name>
    <name evidence="9" type="ORF">H8784_12845</name>
</gene>
<evidence type="ECO:0000259" key="8">
    <source>
        <dbReference type="Pfam" id="PF12704"/>
    </source>
</evidence>
<evidence type="ECO:0000256" key="5">
    <source>
        <dbReference type="ARBA" id="ARBA00023136"/>
    </source>
</evidence>
<dbReference type="Proteomes" id="UP000256321">
    <property type="component" value="Unassembled WGS sequence"/>
</dbReference>
<dbReference type="PANTHER" id="PTHR30572:SF18">
    <property type="entry name" value="ABC-TYPE MACROLIDE FAMILY EXPORT SYSTEM PERMEASE COMPONENT 2"/>
    <property type="match status" value="1"/>
</dbReference>
<feature type="transmembrane region" description="Helical" evidence="6">
    <location>
        <begin position="373"/>
        <end position="397"/>
    </location>
</feature>
<feature type="transmembrane region" description="Helical" evidence="6">
    <location>
        <begin position="418"/>
        <end position="439"/>
    </location>
</feature>
<keyword evidence="2" id="KW-1003">Cell membrane</keyword>
<evidence type="ECO:0000313" key="11">
    <source>
        <dbReference type="Proteomes" id="UP000256321"/>
    </source>
</evidence>
<evidence type="ECO:0000256" key="1">
    <source>
        <dbReference type="ARBA" id="ARBA00004651"/>
    </source>
</evidence>
<dbReference type="AlphaFoldDB" id="A0A3D8HCG3"/>
<comment type="subcellular location">
    <subcellularLocation>
        <location evidence="1">Cell membrane</location>
        <topology evidence="1">Multi-pass membrane protein</topology>
    </subcellularLocation>
</comment>
<evidence type="ECO:0000256" key="6">
    <source>
        <dbReference type="SAM" id="Phobius"/>
    </source>
</evidence>
<feature type="domain" description="ABC3 transporter permease C-terminal" evidence="7">
    <location>
        <begin position="286"/>
        <end position="399"/>
    </location>
</feature>
<evidence type="ECO:0000256" key="3">
    <source>
        <dbReference type="ARBA" id="ARBA00022692"/>
    </source>
</evidence>
<evidence type="ECO:0000259" key="7">
    <source>
        <dbReference type="Pfam" id="PF02687"/>
    </source>
</evidence>
<accession>A0A3D8HCG3</accession>
<dbReference type="Pfam" id="PF12704">
    <property type="entry name" value="MacB_PCD"/>
    <property type="match status" value="2"/>
</dbReference>
<feature type="transmembrane region" description="Helical" evidence="6">
    <location>
        <begin position="282"/>
        <end position="309"/>
    </location>
</feature>
<evidence type="ECO:0000313" key="10">
    <source>
        <dbReference type="EMBL" id="RDU48669.1"/>
    </source>
</evidence>
<comment type="caution">
    <text evidence="10">The sequence shown here is derived from an EMBL/GenBank/DDBJ whole genome shotgun (WGS) entry which is preliminary data.</text>
</comment>
<dbReference type="Proteomes" id="UP000629596">
    <property type="component" value="Unassembled WGS sequence"/>
</dbReference>
<dbReference type="Pfam" id="PF02687">
    <property type="entry name" value="FtsX"/>
    <property type="match status" value="2"/>
</dbReference>
<dbReference type="EMBL" id="JACRTI010000032">
    <property type="protein sequence ID" value="MBC8602599.1"/>
    <property type="molecule type" value="Genomic_DNA"/>
</dbReference>
<evidence type="ECO:0000313" key="12">
    <source>
        <dbReference type="Proteomes" id="UP000629596"/>
    </source>
</evidence>
<dbReference type="EMBL" id="QREV01000032">
    <property type="protein sequence ID" value="RDU48669.1"/>
    <property type="molecule type" value="Genomic_DNA"/>
</dbReference>
<keyword evidence="4 6" id="KW-1133">Transmembrane helix</keyword>
<name>A0A3D8HCG3_9BACT</name>
<dbReference type="InterPro" id="IPR050250">
    <property type="entry name" value="Macrolide_Exporter_MacB"/>
</dbReference>
<dbReference type="InterPro" id="IPR025857">
    <property type="entry name" value="MacB_PCD"/>
</dbReference>
<feature type="transmembrane region" description="Helical" evidence="6">
    <location>
        <begin position="673"/>
        <end position="693"/>
    </location>
</feature>
<reference evidence="9 12" key="2">
    <citation type="submission" date="2020-08" db="EMBL/GenBank/DDBJ databases">
        <title>Genome public.</title>
        <authorList>
            <person name="Liu C."/>
            <person name="Sun Q."/>
        </authorList>
    </citation>
    <scope>NUCLEOTIDE SEQUENCE [LARGE SCALE GENOMIC DNA]</scope>
    <source>
        <strain evidence="9 12">426_9</strain>
    </source>
</reference>
<sequence length="795" mass="87997">MKNLNIALRSLFKKGRSNGIKILSLGVGLAMGLVLIAKVCFELSYDDFYPDSECIYQIRENVSIGERVMDDLDYVSGGIAPGMKLEIPGVVAATRGFSLGNSVFFMPDKNKYKADFLLVDECFFDVLPQKVLSGDAKQILSRPLYVLVSKSLAERIGEGKDVTGMSFELASYPGRVITIGGVFEDVPENSHLKYDVLLSLCSFKEVMGWSNENGWWGGDSYHGYVKVQPGADQEALEAEMAKMLERHVPSAKLKEMGMTYRLSLKPLKEVYATSSAVKGMAVMLSLIAFAILFAALMNYILLMVSSLVVRSKEVAIHKCYGASGKNISGMIFSETFVNLFASVLLSALLILALREMVEELLKASLGALFTWQTILLLVGVCLLVFLFAGLFPSYLFSRVPVAVAFRSYTESRRLWKKGLLFVQFVAVGFLVTLLAIIGLQYQRMVTDDPGYSYDRVIYASLSGVESSAVRMVMDELEKLPEVEAVAASDDLPVWGGAGNMIYRDGSDEIALHIRDLRYMDADYIPLMGIKVIEGKAFDRSYSDSARIVMISRATAEKLVLVHGWKDGVIGKKLRISEHSDPNDPNGFEVIGVYDEVRAGAIDSYLMPPTVWFYSSKPGHVVSMKLHGNVTVENMKLIENTIQKLLPDKDISVNSYEASIINMYSASRLFRNSVMLGGLVTFLITLVGLIGYIADETTRRRKEIAIRKVNGATVANIMEIISKDILYMAVPAVLLGVMSSYWMGENWLQQFSEKIPLSVFIFAGSALAIWLVVLVMVVARTWSIANEDPVKSLKSE</sequence>
<dbReference type="GO" id="GO:0005886">
    <property type="term" value="C:plasma membrane"/>
    <property type="evidence" value="ECO:0007669"/>
    <property type="project" value="UniProtKB-SubCell"/>
</dbReference>
<feature type="transmembrane region" description="Helical" evidence="6">
    <location>
        <begin position="330"/>
        <end position="353"/>
    </location>
</feature>
<keyword evidence="5 6" id="KW-0472">Membrane</keyword>
<dbReference type="PANTHER" id="PTHR30572">
    <property type="entry name" value="MEMBRANE COMPONENT OF TRANSPORTER-RELATED"/>
    <property type="match status" value="1"/>
</dbReference>
<evidence type="ECO:0000313" key="9">
    <source>
        <dbReference type="EMBL" id="MBC8602599.1"/>
    </source>
</evidence>
<proteinExistence type="predicted"/>
<reference evidence="10 11" key="1">
    <citation type="submission" date="2018-07" db="EMBL/GenBank/DDBJ databases">
        <title>Parabacteroides acidifaciens nov. sp., isolated from human feces.</title>
        <authorList>
            <person name="Wang Y.J."/>
        </authorList>
    </citation>
    <scope>NUCLEOTIDE SEQUENCE [LARGE SCALE GENOMIC DNA]</scope>
    <source>
        <strain evidence="10 11">426-9</strain>
    </source>
</reference>
<dbReference type="InterPro" id="IPR003838">
    <property type="entry name" value="ABC3_permease_C"/>
</dbReference>
<feature type="domain" description="MacB-like periplasmic core" evidence="8">
    <location>
        <begin position="26"/>
        <end position="241"/>
    </location>
</feature>
<evidence type="ECO:0000256" key="4">
    <source>
        <dbReference type="ARBA" id="ARBA00022989"/>
    </source>
</evidence>
<evidence type="ECO:0000256" key="2">
    <source>
        <dbReference type="ARBA" id="ARBA00022475"/>
    </source>
</evidence>
<feature type="domain" description="MacB-like periplasmic core" evidence="8">
    <location>
        <begin position="431"/>
        <end position="611"/>
    </location>
</feature>